<feature type="domain" description="HTH LytTR-type" evidence="3">
    <location>
        <begin position="145"/>
        <end position="210"/>
    </location>
</feature>
<reference evidence="4 5" key="1">
    <citation type="submission" date="2018-10" db="EMBL/GenBank/DDBJ databases">
        <title>Genomic Encyclopedia of Archaeal and Bacterial Type Strains, Phase II (KMG-II): from individual species to whole genera.</title>
        <authorList>
            <person name="Goeker M."/>
        </authorList>
    </citation>
    <scope>NUCLEOTIDE SEQUENCE [LARGE SCALE GENOMIC DNA]</scope>
    <source>
        <strain evidence="4 5">DSM 18602</strain>
    </source>
</reference>
<dbReference type="RefSeq" id="WP_121196315.1">
    <property type="nucleotide sequence ID" value="NZ_RBKU01000001.1"/>
</dbReference>
<dbReference type="PANTHER" id="PTHR37299">
    <property type="entry name" value="TRANSCRIPTIONAL REGULATOR-RELATED"/>
    <property type="match status" value="1"/>
</dbReference>
<evidence type="ECO:0000256" key="1">
    <source>
        <dbReference type="PROSITE-ProRule" id="PRU00169"/>
    </source>
</evidence>
<dbReference type="GO" id="GO:0000156">
    <property type="term" value="F:phosphorelay response regulator activity"/>
    <property type="evidence" value="ECO:0007669"/>
    <property type="project" value="InterPro"/>
</dbReference>
<dbReference type="Proteomes" id="UP000268007">
    <property type="component" value="Unassembled WGS sequence"/>
</dbReference>
<dbReference type="SUPFAM" id="SSF52172">
    <property type="entry name" value="CheY-like"/>
    <property type="match status" value="1"/>
</dbReference>
<feature type="domain" description="Response regulatory" evidence="2">
    <location>
        <begin position="5"/>
        <end position="118"/>
    </location>
</feature>
<dbReference type="SMART" id="SM00448">
    <property type="entry name" value="REC"/>
    <property type="match status" value="1"/>
</dbReference>
<dbReference type="InterPro" id="IPR046947">
    <property type="entry name" value="LytR-like"/>
</dbReference>
<dbReference type="Pfam" id="PF04397">
    <property type="entry name" value="LytTR"/>
    <property type="match status" value="1"/>
</dbReference>
<dbReference type="InterPro" id="IPR001789">
    <property type="entry name" value="Sig_transdc_resp-reg_receiver"/>
</dbReference>
<sequence length="246" mass="28377">MKIYECIIIDDEPFAIEWLKNYISLIPNLQLIKAYIDPLEALIEIASGGMVDLIILDIEMPQITGIELSKEIRKKAKRLVFSTAYKQYGYEAYEVDAEAYLLKPYTFSKFAGTIAKILPSLDDTIYSSRPNDDFFFVKNKDEQLKIVKIRYADVVAVESKLNYVLIHTTTKQVLTYMSLSEISKIFSQLANFVQFQRSYIISKTHIDSIDGNTIKMVNGLKITVGEYYRKNFMVFLTEKLIKPGRK</sequence>
<dbReference type="SMART" id="SM00850">
    <property type="entry name" value="LytTR"/>
    <property type="match status" value="1"/>
</dbReference>
<proteinExistence type="predicted"/>
<keyword evidence="5" id="KW-1185">Reference proteome</keyword>
<dbReference type="PANTHER" id="PTHR37299:SF1">
    <property type="entry name" value="STAGE 0 SPORULATION PROTEIN A HOMOLOG"/>
    <property type="match status" value="1"/>
</dbReference>
<name>A0A495IVP0_9SPHI</name>
<accession>A0A495IVP0</accession>
<gene>
    <name evidence="4" type="ORF">BDD43_0664</name>
</gene>
<dbReference type="EMBL" id="RBKU01000001">
    <property type="protein sequence ID" value="RKR80543.1"/>
    <property type="molecule type" value="Genomic_DNA"/>
</dbReference>
<dbReference type="GO" id="GO:0003677">
    <property type="term" value="F:DNA binding"/>
    <property type="evidence" value="ECO:0007669"/>
    <property type="project" value="InterPro"/>
</dbReference>
<dbReference type="Pfam" id="PF00072">
    <property type="entry name" value="Response_reg"/>
    <property type="match status" value="1"/>
</dbReference>
<evidence type="ECO:0000259" key="3">
    <source>
        <dbReference type="PROSITE" id="PS50930"/>
    </source>
</evidence>
<protein>
    <submittedName>
        <fullName evidence="4">LytTR family two component transcriptional regulator</fullName>
    </submittedName>
</protein>
<evidence type="ECO:0000313" key="5">
    <source>
        <dbReference type="Proteomes" id="UP000268007"/>
    </source>
</evidence>
<dbReference type="Gene3D" id="2.40.50.1020">
    <property type="entry name" value="LytTr DNA-binding domain"/>
    <property type="match status" value="1"/>
</dbReference>
<dbReference type="InterPro" id="IPR011006">
    <property type="entry name" value="CheY-like_superfamily"/>
</dbReference>
<dbReference type="PROSITE" id="PS50110">
    <property type="entry name" value="RESPONSE_REGULATORY"/>
    <property type="match status" value="1"/>
</dbReference>
<dbReference type="Gene3D" id="3.40.50.2300">
    <property type="match status" value="1"/>
</dbReference>
<comment type="caution">
    <text evidence="4">The sequence shown here is derived from an EMBL/GenBank/DDBJ whole genome shotgun (WGS) entry which is preliminary data.</text>
</comment>
<keyword evidence="1" id="KW-0597">Phosphoprotein</keyword>
<evidence type="ECO:0000313" key="4">
    <source>
        <dbReference type="EMBL" id="RKR80543.1"/>
    </source>
</evidence>
<organism evidence="4 5">
    <name type="scientific">Mucilaginibacter gracilis</name>
    <dbReference type="NCBI Taxonomy" id="423350"/>
    <lineage>
        <taxon>Bacteria</taxon>
        <taxon>Pseudomonadati</taxon>
        <taxon>Bacteroidota</taxon>
        <taxon>Sphingobacteriia</taxon>
        <taxon>Sphingobacteriales</taxon>
        <taxon>Sphingobacteriaceae</taxon>
        <taxon>Mucilaginibacter</taxon>
    </lineage>
</organism>
<evidence type="ECO:0000259" key="2">
    <source>
        <dbReference type="PROSITE" id="PS50110"/>
    </source>
</evidence>
<dbReference type="PROSITE" id="PS50930">
    <property type="entry name" value="HTH_LYTTR"/>
    <property type="match status" value="1"/>
</dbReference>
<feature type="modified residue" description="4-aspartylphosphate" evidence="1">
    <location>
        <position position="57"/>
    </location>
</feature>
<dbReference type="InterPro" id="IPR007492">
    <property type="entry name" value="LytTR_DNA-bd_dom"/>
</dbReference>
<dbReference type="OrthoDB" id="9787344at2"/>
<dbReference type="AlphaFoldDB" id="A0A495IVP0"/>